<dbReference type="EMBL" id="BDGG01000001">
    <property type="protein sequence ID" value="GAU90965.1"/>
    <property type="molecule type" value="Genomic_DNA"/>
</dbReference>
<feature type="compositionally biased region" description="Low complexity" evidence="1">
    <location>
        <begin position="87"/>
        <end position="109"/>
    </location>
</feature>
<evidence type="ECO:0000313" key="3">
    <source>
        <dbReference type="Proteomes" id="UP000186922"/>
    </source>
</evidence>
<keyword evidence="3" id="KW-1185">Reference proteome</keyword>
<dbReference type="Proteomes" id="UP000186922">
    <property type="component" value="Unassembled WGS sequence"/>
</dbReference>
<organism evidence="2 3">
    <name type="scientific">Ramazzottius varieornatus</name>
    <name type="common">Water bear</name>
    <name type="synonym">Tardigrade</name>
    <dbReference type="NCBI Taxonomy" id="947166"/>
    <lineage>
        <taxon>Eukaryota</taxon>
        <taxon>Metazoa</taxon>
        <taxon>Ecdysozoa</taxon>
        <taxon>Tardigrada</taxon>
        <taxon>Eutardigrada</taxon>
        <taxon>Parachela</taxon>
        <taxon>Hypsibioidea</taxon>
        <taxon>Ramazzottiidae</taxon>
        <taxon>Ramazzottius</taxon>
    </lineage>
</organism>
<protein>
    <submittedName>
        <fullName evidence="2">Uncharacterized protein</fullName>
    </submittedName>
</protein>
<sequence>MSSRSKPNDRPAELSYCAAEAAKRKRTTTMLRLMRVWPDEYTDKPKTGNVLVASLQNPKDIPAVMSLLKDLFPLPELRHLKRVRRVSALASSPSSDTGSSTPGNSNSFSATCTVR</sequence>
<dbReference type="OrthoDB" id="3180714at2759"/>
<proteinExistence type="predicted"/>
<gene>
    <name evidence="2" type="primary">RvY_03310-1</name>
    <name evidence="2" type="synonym">RvY_03310.1</name>
    <name evidence="2" type="ORF">RvY_03310</name>
</gene>
<evidence type="ECO:0000313" key="2">
    <source>
        <dbReference type="EMBL" id="GAU90965.1"/>
    </source>
</evidence>
<reference evidence="2 3" key="1">
    <citation type="journal article" date="2016" name="Nat. Commun.">
        <title>Extremotolerant tardigrade genome and improved radiotolerance of human cultured cells by tardigrade-unique protein.</title>
        <authorList>
            <person name="Hashimoto T."/>
            <person name="Horikawa D.D."/>
            <person name="Saito Y."/>
            <person name="Kuwahara H."/>
            <person name="Kozuka-Hata H."/>
            <person name="Shin-I T."/>
            <person name="Minakuchi Y."/>
            <person name="Ohishi K."/>
            <person name="Motoyama A."/>
            <person name="Aizu T."/>
            <person name="Enomoto A."/>
            <person name="Kondo K."/>
            <person name="Tanaka S."/>
            <person name="Hara Y."/>
            <person name="Koshikawa S."/>
            <person name="Sagara H."/>
            <person name="Miura T."/>
            <person name="Yokobori S."/>
            <person name="Miyagawa K."/>
            <person name="Suzuki Y."/>
            <person name="Kubo T."/>
            <person name="Oyama M."/>
            <person name="Kohara Y."/>
            <person name="Fujiyama A."/>
            <person name="Arakawa K."/>
            <person name="Katayama T."/>
            <person name="Toyoda A."/>
            <person name="Kunieda T."/>
        </authorList>
    </citation>
    <scope>NUCLEOTIDE SEQUENCE [LARGE SCALE GENOMIC DNA]</scope>
    <source>
        <strain evidence="2 3">YOKOZUNA-1</strain>
    </source>
</reference>
<dbReference type="AlphaFoldDB" id="A0A1D1URC6"/>
<evidence type="ECO:0000256" key="1">
    <source>
        <dbReference type="SAM" id="MobiDB-lite"/>
    </source>
</evidence>
<name>A0A1D1URC6_RAMVA</name>
<feature type="region of interest" description="Disordered" evidence="1">
    <location>
        <begin position="86"/>
        <end position="115"/>
    </location>
</feature>
<accession>A0A1D1URC6</accession>
<comment type="caution">
    <text evidence="2">The sequence shown here is derived from an EMBL/GenBank/DDBJ whole genome shotgun (WGS) entry which is preliminary data.</text>
</comment>